<evidence type="ECO:0000256" key="1">
    <source>
        <dbReference type="PROSITE-ProRule" id="PRU00708"/>
    </source>
</evidence>
<feature type="region of interest" description="Disordered" evidence="2">
    <location>
        <begin position="1256"/>
        <end position="1281"/>
    </location>
</feature>
<feature type="compositionally biased region" description="Polar residues" evidence="2">
    <location>
        <begin position="163"/>
        <end position="180"/>
    </location>
</feature>
<dbReference type="HOGENOM" id="CLU_003430_0_1_1"/>
<dbReference type="PANTHER" id="PTHR47934">
    <property type="entry name" value="PENTATRICOPEPTIDE REPEAT-CONTAINING PROTEIN PET309, MITOCHONDRIAL"/>
    <property type="match status" value="1"/>
</dbReference>
<feature type="compositionally biased region" description="Basic and acidic residues" evidence="2">
    <location>
        <begin position="1141"/>
        <end position="1158"/>
    </location>
</feature>
<proteinExistence type="predicted"/>
<accession>A0A0C2ITU0</accession>
<feature type="compositionally biased region" description="Polar residues" evidence="2">
    <location>
        <begin position="1266"/>
        <end position="1281"/>
    </location>
</feature>
<dbReference type="Proteomes" id="UP000031575">
    <property type="component" value="Unassembled WGS sequence"/>
</dbReference>
<dbReference type="InterPro" id="IPR002885">
    <property type="entry name" value="PPR_rpt"/>
</dbReference>
<keyword evidence="4" id="KW-1185">Reference proteome</keyword>
<reference evidence="3 4" key="1">
    <citation type="journal article" date="2014" name="BMC Genomics">
        <title>Comparative genomics of the major fungal agents of human and animal Sporotrichosis: Sporothrix schenckii and Sporothrix brasiliensis.</title>
        <authorList>
            <person name="Teixeira M.M."/>
            <person name="de Almeida L.G."/>
            <person name="Kubitschek-Barreira P."/>
            <person name="Alves F.L."/>
            <person name="Kioshima E.S."/>
            <person name="Abadio A.K."/>
            <person name="Fernandes L."/>
            <person name="Derengowski L.S."/>
            <person name="Ferreira K.S."/>
            <person name="Souza R.C."/>
            <person name="Ruiz J.C."/>
            <person name="de Andrade N.C."/>
            <person name="Paes H.C."/>
            <person name="Nicola A.M."/>
            <person name="Albuquerque P."/>
            <person name="Gerber A.L."/>
            <person name="Martins V.P."/>
            <person name="Peconick L.D."/>
            <person name="Neto A.V."/>
            <person name="Chaucanez C.B."/>
            <person name="Silva P.A."/>
            <person name="Cunha O.L."/>
            <person name="de Oliveira F.F."/>
            <person name="dos Santos T.C."/>
            <person name="Barros A.L."/>
            <person name="Soares M.A."/>
            <person name="de Oliveira L.M."/>
            <person name="Marini M.M."/>
            <person name="Villalobos-Duno H."/>
            <person name="Cunha M.M."/>
            <person name="de Hoog S."/>
            <person name="da Silveira J.F."/>
            <person name="Henrissat B."/>
            <person name="Nino-Vega G.A."/>
            <person name="Cisalpino P.S."/>
            <person name="Mora-Montes H.M."/>
            <person name="Almeida S.R."/>
            <person name="Stajich J.E."/>
            <person name="Lopes-Bezerra L.M."/>
            <person name="Vasconcelos A.T."/>
            <person name="Felipe M.S."/>
        </authorList>
    </citation>
    <scope>NUCLEOTIDE SEQUENCE [LARGE SCALE GENOMIC DNA]</scope>
    <source>
        <strain evidence="3 4">5110</strain>
    </source>
</reference>
<feature type="repeat" description="PPR" evidence="1">
    <location>
        <begin position="748"/>
        <end position="782"/>
    </location>
</feature>
<evidence type="ECO:0000313" key="3">
    <source>
        <dbReference type="EMBL" id="KIH90195.1"/>
    </source>
</evidence>
<dbReference type="PROSITE" id="PS51375">
    <property type="entry name" value="PPR"/>
    <property type="match status" value="1"/>
</dbReference>
<feature type="compositionally biased region" description="Low complexity" evidence="2">
    <location>
        <begin position="134"/>
        <end position="151"/>
    </location>
</feature>
<dbReference type="PANTHER" id="PTHR47934:SF6">
    <property type="entry name" value="MITOCHONDRIAL GROUP I INTRON SPLICING FACTOR CCM1-RELATED"/>
    <property type="match status" value="1"/>
</dbReference>
<sequence>MHVLNLLASRQPSSHLTAYTPPSCHLADDGRFDLMPLLDRTAAGLEPAGLQRLLPNVSKASGTSSGALQALLSQRGMHGSDPRDGYFDMYTPELSQIEPLNASAFLLDFLYPKGSLTFVRRLSRATDRRGRADSSTTAPTSTNPTQTANSPRKPAPTRHFRSLLSSSAAVSDGAQVQSHPTAAADHASHRATDLFRSDVSGRARAPREDQGAVLADLTQLVQLRPTATDHDAFERVWDLYSRLDDGPQKTALNRAVLQFLTPSKRPTEAHRVLRLFETIDPSQWDAATVAAAINTQLRLRNRTEALAIFQRSTATGAWADGAAPGLDLLIANALKTLSWDAISAAWSVYKKKTGRVKAEEPLLTAVVELLGLQDKMQMFAEFIDMAAQKTQKPEHPEPPEQPELSESPEQLAALELAEHNTDPAERLDLESLKEAFKAILEASLNRLDPDAALPLVRSLTNPRVLENFIQVLINNKRFDLAAQAYAEYRVMPKFRPHTSTLAAMVRHVYYPHNARGMEEVLKDWYNAKGRLSFWGYQKYLAFYASRGDVTSVYRLWDEFTTVYPTAIASAQDTFAHLLKVHAVRGDLAQVEQVFAETSDKYNVKPNIICWNIRLHVYVERGHYAKAMQIFEDLCEAVAPDDYSFSTIMSIVGGRGDLELVSDLYWLAQQCGVKLTEAIVDPIVEAYCQNERYDDAERLCVTTTRDGTVGGKPYTALWNTLLHHHALRHDLVAVNRILNVMTRLHVKYDGNTYSALLFALAQCRQPRRAVELLRTAQEDGIFRPEAHHYTLLMMAYIRSKQPHRALQVNRLMHHMGFQRSSQQVQMVIKAFSQWQDFPKGDAPAEGGLSATERRDLFAKALREFQRSLHVQDRRDASMPSRAKEAVGRDAARMHLGAVRRFSFVLFMLLQARDFAGVEEVMQLYKSIAPADERQQPLPLKLCNALMLSDYYEGRFDRVKEMWQNILARTQEVSRPQTFKTTRLESILGHAKGDHAETGIPAAPAAGQESKEDRPVVARLRYGLTDPLKTMQRLYAAQRDPEGLMNLVNNDALANGFLLDNKNWNHYVQHLARLGRTREAFAVCEEQLMGQWSGFAPLRALHRLRGDEDGSLSGMKQQAQQPLSSSSLPQTQSRVPSESQSPEARDADSDGNARTKEQDMNKTGSASPRMSRLKRIRESATRYNRPMTYTFMVLAKAYLELEQMAVWSSAAERQFHELGAKSPRTVHAVRTMVRMNSRIEGRVFGGSDNVATDVGIFPPADMDPAPSESAQDSRQQLASQRVL</sequence>
<evidence type="ECO:0000313" key="4">
    <source>
        <dbReference type="Proteomes" id="UP000031575"/>
    </source>
</evidence>
<protein>
    <recommendedName>
        <fullName evidence="5">Translation regulator</fullName>
    </recommendedName>
</protein>
<dbReference type="VEuPathDB" id="FungiDB:SPBR_00063"/>
<gene>
    <name evidence="3" type="ORF">SPBR_00063</name>
</gene>
<dbReference type="GO" id="GO:0006396">
    <property type="term" value="P:RNA processing"/>
    <property type="evidence" value="ECO:0007669"/>
    <property type="project" value="TreeGrafter"/>
</dbReference>
<dbReference type="RefSeq" id="XP_040618205.1">
    <property type="nucleotide sequence ID" value="XM_040758383.1"/>
</dbReference>
<feature type="region of interest" description="Disordered" evidence="2">
    <location>
        <begin position="1105"/>
        <end position="1172"/>
    </location>
</feature>
<dbReference type="EMBL" id="AWTV01000008">
    <property type="protein sequence ID" value="KIH90195.1"/>
    <property type="molecule type" value="Genomic_DNA"/>
</dbReference>
<dbReference type="Gene3D" id="1.25.40.10">
    <property type="entry name" value="Tetratricopeptide repeat domain"/>
    <property type="match status" value="2"/>
</dbReference>
<comment type="caution">
    <text evidence="3">The sequence shown here is derived from an EMBL/GenBank/DDBJ whole genome shotgun (WGS) entry which is preliminary data.</text>
</comment>
<dbReference type="InterPro" id="IPR011990">
    <property type="entry name" value="TPR-like_helical_dom_sf"/>
</dbReference>
<dbReference type="GO" id="GO:0007005">
    <property type="term" value="P:mitochondrion organization"/>
    <property type="evidence" value="ECO:0007669"/>
    <property type="project" value="TreeGrafter"/>
</dbReference>
<feature type="region of interest" description="Disordered" evidence="2">
    <location>
        <begin position="122"/>
        <end position="210"/>
    </location>
</feature>
<dbReference type="Pfam" id="PF13812">
    <property type="entry name" value="PPR_3"/>
    <property type="match status" value="2"/>
</dbReference>
<dbReference type="OrthoDB" id="185373at2759"/>
<feature type="compositionally biased region" description="Basic and acidic residues" evidence="2">
    <location>
        <begin position="186"/>
        <end position="210"/>
    </location>
</feature>
<dbReference type="GeneID" id="63673304"/>
<evidence type="ECO:0008006" key="5">
    <source>
        <dbReference type="Google" id="ProtNLM"/>
    </source>
</evidence>
<dbReference type="GO" id="GO:0003729">
    <property type="term" value="F:mRNA binding"/>
    <property type="evidence" value="ECO:0007669"/>
    <property type="project" value="TreeGrafter"/>
</dbReference>
<dbReference type="GO" id="GO:0005739">
    <property type="term" value="C:mitochondrion"/>
    <property type="evidence" value="ECO:0007669"/>
    <property type="project" value="TreeGrafter"/>
</dbReference>
<feature type="region of interest" description="Disordered" evidence="2">
    <location>
        <begin position="388"/>
        <end position="407"/>
    </location>
</feature>
<name>A0A0C2ITU0_9PEZI</name>
<feature type="compositionally biased region" description="Low complexity" evidence="2">
    <location>
        <begin position="1115"/>
        <end position="1131"/>
    </location>
</feature>
<evidence type="ECO:0000256" key="2">
    <source>
        <dbReference type="SAM" id="MobiDB-lite"/>
    </source>
</evidence>
<dbReference type="InterPro" id="IPR051114">
    <property type="entry name" value="Mito_RNA_Proc_CCM1"/>
</dbReference>
<organism evidence="3 4">
    <name type="scientific">Sporothrix brasiliensis 5110</name>
    <dbReference type="NCBI Taxonomy" id="1398154"/>
    <lineage>
        <taxon>Eukaryota</taxon>
        <taxon>Fungi</taxon>
        <taxon>Dikarya</taxon>
        <taxon>Ascomycota</taxon>
        <taxon>Pezizomycotina</taxon>
        <taxon>Sordariomycetes</taxon>
        <taxon>Sordariomycetidae</taxon>
        <taxon>Ophiostomatales</taxon>
        <taxon>Ophiostomataceae</taxon>
        <taxon>Sporothrix</taxon>
    </lineage>
</organism>